<sequence>MPAEPEAGSLSEGAKLLEQQILKAVQGLNLPSAGAPQKELQDGIKQNLDAIAFDRHNQMGIVEARAAFELTRGSEKLFLLEIIWDADKPVVGSTQKPHYGYEIYRDSKRVAGPGHVFFKAGVSVPHYRIKDVGLQEDLSLKLSKSGTLGNGVLKFETHYFKNKK</sequence>
<name>A0ACC2JEL1_9PEZI</name>
<keyword evidence="2" id="KW-1185">Reference proteome</keyword>
<proteinExistence type="predicted"/>
<accession>A0ACC2JEL1</accession>
<protein>
    <submittedName>
        <fullName evidence="1">Uncharacterized protein</fullName>
    </submittedName>
</protein>
<organism evidence="1 2">
    <name type="scientific">Lasiodiplodia mahajangana</name>
    <dbReference type="NCBI Taxonomy" id="1108764"/>
    <lineage>
        <taxon>Eukaryota</taxon>
        <taxon>Fungi</taxon>
        <taxon>Dikarya</taxon>
        <taxon>Ascomycota</taxon>
        <taxon>Pezizomycotina</taxon>
        <taxon>Dothideomycetes</taxon>
        <taxon>Dothideomycetes incertae sedis</taxon>
        <taxon>Botryosphaeriales</taxon>
        <taxon>Botryosphaeriaceae</taxon>
        <taxon>Lasiodiplodia</taxon>
    </lineage>
</organism>
<dbReference type="Proteomes" id="UP001153332">
    <property type="component" value="Unassembled WGS sequence"/>
</dbReference>
<reference evidence="1" key="1">
    <citation type="submission" date="2022-12" db="EMBL/GenBank/DDBJ databases">
        <title>Genome Sequence of Lasiodiplodia mahajangana.</title>
        <authorList>
            <person name="Buettner E."/>
        </authorList>
    </citation>
    <scope>NUCLEOTIDE SEQUENCE</scope>
    <source>
        <strain evidence="1">VT137</strain>
    </source>
</reference>
<evidence type="ECO:0000313" key="1">
    <source>
        <dbReference type="EMBL" id="KAJ8125891.1"/>
    </source>
</evidence>
<comment type="caution">
    <text evidence="1">The sequence shown here is derived from an EMBL/GenBank/DDBJ whole genome shotgun (WGS) entry which is preliminary data.</text>
</comment>
<evidence type="ECO:0000313" key="2">
    <source>
        <dbReference type="Proteomes" id="UP001153332"/>
    </source>
</evidence>
<dbReference type="EMBL" id="JAPUUL010002128">
    <property type="protein sequence ID" value="KAJ8125891.1"/>
    <property type="molecule type" value="Genomic_DNA"/>
</dbReference>
<gene>
    <name evidence="1" type="ORF">O1611_g7745</name>
</gene>